<dbReference type="STRING" id="1618436.UV59_C0016G0034"/>
<evidence type="ECO:0000313" key="1">
    <source>
        <dbReference type="EMBL" id="KKS84646.1"/>
    </source>
</evidence>
<sequence length="70" mass="7999">MGNAKEQEKKRVDLGLEKLQPFLQPGEIFLTNAGNRKLRGDFDNMTAHEVVSLVKRNWQVFFGENNPPSL</sequence>
<reference evidence="1 2" key="1">
    <citation type="journal article" date="2015" name="Nature">
        <title>rRNA introns, odd ribosomes, and small enigmatic genomes across a large radiation of phyla.</title>
        <authorList>
            <person name="Brown C.T."/>
            <person name="Hug L.A."/>
            <person name="Thomas B.C."/>
            <person name="Sharon I."/>
            <person name="Castelle C.J."/>
            <person name="Singh A."/>
            <person name="Wilkins M.J."/>
            <person name="Williams K.H."/>
            <person name="Banfield J.F."/>
        </authorList>
    </citation>
    <scope>NUCLEOTIDE SEQUENCE [LARGE SCALE GENOMIC DNA]</scope>
</reference>
<gene>
    <name evidence="1" type="ORF">UV59_C0016G0034</name>
</gene>
<protein>
    <submittedName>
        <fullName evidence="1">Uncharacterized protein</fullName>
    </submittedName>
</protein>
<accession>A0A0G1ENQ5</accession>
<name>A0A0G1ENQ5_9BACT</name>
<comment type="caution">
    <text evidence="1">The sequence shown here is derived from an EMBL/GenBank/DDBJ whole genome shotgun (WGS) entry which is preliminary data.</text>
</comment>
<dbReference type="EMBL" id="LCFB01000016">
    <property type="protein sequence ID" value="KKS84646.1"/>
    <property type="molecule type" value="Genomic_DNA"/>
</dbReference>
<dbReference type="AlphaFoldDB" id="A0A0G1ENQ5"/>
<proteinExistence type="predicted"/>
<organism evidence="1 2">
    <name type="scientific">Candidatus Gottesmanbacteria bacterium GW2011_GWA1_43_11</name>
    <dbReference type="NCBI Taxonomy" id="1618436"/>
    <lineage>
        <taxon>Bacteria</taxon>
        <taxon>Candidatus Gottesmaniibacteriota</taxon>
    </lineage>
</organism>
<dbReference type="Proteomes" id="UP000034543">
    <property type="component" value="Unassembled WGS sequence"/>
</dbReference>
<evidence type="ECO:0000313" key="2">
    <source>
        <dbReference type="Proteomes" id="UP000034543"/>
    </source>
</evidence>